<dbReference type="GO" id="GO:0008239">
    <property type="term" value="F:dipeptidyl-peptidase activity"/>
    <property type="evidence" value="ECO:0007669"/>
    <property type="project" value="InterPro"/>
</dbReference>
<name>A0AAV5GG80_9BASI</name>
<dbReference type="Pfam" id="PF02129">
    <property type="entry name" value="Peptidase_S15"/>
    <property type="match status" value="1"/>
</dbReference>
<feature type="domain" description="Xaa-Pro dipeptidyl-peptidase C-terminal" evidence="2">
    <location>
        <begin position="336"/>
        <end position="603"/>
    </location>
</feature>
<dbReference type="InterPro" id="IPR000383">
    <property type="entry name" value="Xaa-Pro-like_dom"/>
</dbReference>
<dbReference type="Gene3D" id="2.60.120.260">
    <property type="entry name" value="Galactose-binding domain-like"/>
    <property type="match status" value="1"/>
</dbReference>
<dbReference type="Gene3D" id="3.40.50.1820">
    <property type="entry name" value="alpha/beta hydrolase"/>
    <property type="match status" value="2"/>
</dbReference>
<keyword evidence="4" id="KW-1185">Reference proteome</keyword>
<dbReference type="Gene3D" id="1.10.3020.20">
    <property type="match status" value="2"/>
</dbReference>
<sequence>MPVPTVIPGANAIRTTTRLDDLVFDKNVDIPLRDGGLCRANVYKPLVEGRYPVIMTMGPYGKDVLYSEFHVKSFRELPDEQKGPLSAWETPHPNYWVAQGYVVVRIDERGNGSSPGFLDTMSASTSSDFAECVEWAAEQEWSTGKVGLLGISYYGGTQWRVAARKPKGLACILPWEGMTDYYRDRVRQGGILGNNFVHFWWNNQVVTMQYGNGEKAVRRWGPKSEVGQPVGPECLEGVIPPEQLVKLRADQTIDNREHRYLDEPYHASRTYDLGDIEVPVLSVANLGGNTLHLRGNVVGYLEAGTANKWLWFISGRHDLPFYLPHYVELQKSFEQPRLLNAWLKGEDDRGWTQGPNAAGGVPAVNILVRKGNPGFNSTAAEATFSNRPERVWPVERTQYTKFHLHPDLSLRLDEPAQADTKLQLAALGKSDPLQFKVTFDKETELAGHPLVNLTVGVEKRDDGSAPKDLDLFVTLRHFDQDGKEIFYTGTAGDPVPLVKGWLRTSLRAVDSASPRHRPYMPYRQYRSTDVSYLSPLTPYSVQVEVWPTCVVVEKGASIVLEVATGDTQGAAIFLHNEPTDRDEATFGGSNTVYFGKEHENWLQLPVV</sequence>
<accession>A0AAV5GG80</accession>
<dbReference type="SUPFAM" id="SSF49785">
    <property type="entry name" value="Galactose-binding domain-like"/>
    <property type="match status" value="1"/>
</dbReference>
<dbReference type="InterPro" id="IPR013736">
    <property type="entry name" value="Xaa-Pro_dipept_C"/>
</dbReference>
<keyword evidence="1" id="KW-0378">Hydrolase</keyword>
<dbReference type="PANTHER" id="PTHR43056:SF10">
    <property type="entry name" value="COCE_NOND FAMILY, PUTATIVE (AFU_ORTHOLOGUE AFUA_7G00600)-RELATED"/>
    <property type="match status" value="1"/>
</dbReference>
<dbReference type="SUPFAM" id="SSF53474">
    <property type="entry name" value="alpha/beta-Hydrolases"/>
    <property type="match status" value="1"/>
</dbReference>
<dbReference type="SMART" id="SM00939">
    <property type="entry name" value="PepX_C"/>
    <property type="match status" value="1"/>
</dbReference>
<proteinExistence type="predicted"/>
<dbReference type="NCBIfam" id="TIGR00976">
    <property type="entry name" value="CocE_NonD"/>
    <property type="match status" value="1"/>
</dbReference>
<evidence type="ECO:0000259" key="2">
    <source>
        <dbReference type="SMART" id="SM00939"/>
    </source>
</evidence>
<comment type="caution">
    <text evidence="3">The sequence shown here is derived from an EMBL/GenBank/DDBJ whole genome shotgun (WGS) entry which is preliminary data.</text>
</comment>
<dbReference type="Proteomes" id="UP001342314">
    <property type="component" value="Unassembled WGS sequence"/>
</dbReference>
<evidence type="ECO:0000256" key="1">
    <source>
        <dbReference type="ARBA" id="ARBA00022801"/>
    </source>
</evidence>
<dbReference type="InterPro" id="IPR005674">
    <property type="entry name" value="CocE/Ser_esterase"/>
</dbReference>
<dbReference type="Pfam" id="PF08530">
    <property type="entry name" value="PepX_C"/>
    <property type="match status" value="1"/>
</dbReference>
<reference evidence="3 4" key="1">
    <citation type="submission" date="2021-12" db="EMBL/GenBank/DDBJ databases">
        <title>High titer production of polyol ester of fatty acids by Rhodotorula paludigena BS15 towards product separation-free biomass refinery.</title>
        <authorList>
            <person name="Mano J."/>
            <person name="Ono H."/>
            <person name="Tanaka T."/>
            <person name="Naito K."/>
            <person name="Sushida H."/>
            <person name="Ike M."/>
            <person name="Tokuyasu K."/>
            <person name="Kitaoka M."/>
        </authorList>
    </citation>
    <scope>NUCLEOTIDE SEQUENCE [LARGE SCALE GENOMIC DNA]</scope>
    <source>
        <strain evidence="3 4">BS15</strain>
    </source>
</reference>
<dbReference type="InterPro" id="IPR029058">
    <property type="entry name" value="AB_hydrolase_fold"/>
</dbReference>
<organism evidence="3 4">
    <name type="scientific">Rhodotorula paludigena</name>
    <dbReference type="NCBI Taxonomy" id="86838"/>
    <lineage>
        <taxon>Eukaryota</taxon>
        <taxon>Fungi</taxon>
        <taxon>Dikarya</taxon>
        <taxon>Basidiomycota</taxon>
        <taxon>Pucciniomycotina</taxon>
        <taxon>Microbotryomycetes</taxon>
        <taxon>Sporidiobolales</taxon>
        <taxon>Sporidiobolaceae</taxon>
        <taxon>Rhodotorula</taxon>
    </lineage>
</organism>
<dbReference type="EMBL" id="BQKY01000002">
    <property type="protein sequence ID" value="GJN88264.1"/>
    <property type="molecule type" value="Genomic_DNA"/>
</dbReference>
<dbReference type="AlphaFoldDB" id="A0AAV5GG80"/>
<protein>
    <recommendedName>
        <fullName evidence="2">Xaa-Pro dipeptidyl-peptidase C-terminal domain-containing protein</fullName>
    </recommendedName>
</protein>
<gene>
    <name evidence="3" type="ORF">Rhopal_001229-T1</name>
</gene>
<dbReference type="InterPro" id="IPR050585">
    <property type="entry name" value="Xaa-Pro_dipeptidyl-ppase/CocE"/>
</dbReference>
<dbReference type="PANTHER" id="PTHR43056">
    <property type="entry name" value="PEPTIDASE S9 PROLYL OLIGOPEPTIDASE"/>
    <property type="match status" value="1"/>
</dbReference>
<dbReference type="InterPro" id="IPR008979">
    <property type="entry name" value="Galactose-bd-like_sf"/>
</dbReference>
<evidence type="ECO:0000313" key="3">
    <source>
        <dbReference type="EMBL" id="GJN88264.1"/>
    </source>
</evidence>
<evidence type="ECO:0000313" key="4">
    <source>
        <dbReference type="Proteomes" id="UP001342314"/>
    </source>
</evidence>